<feature type="transmembrane region" description="Helical" evidence="7">
    <location>
        <begin position="94"/>
        <end position="115"/>
    </location>
</feature>
<evidence type="ECO:0000259" key="8">
    <source>
        <dbReference type="Pfam" id="PF02308"/>
    </source>
</evidence>
<dbReference type="Pfam" id="PF02308">
    <property type="entry name" value="MgtC"/>
    <property type="match status" value="1"/>
</dbReference>
<dbReference type="PANTHER" id="PTHR33778:SF1">
    <property type="entry name" value="MAGNESIUM TRANSPORTER YHID-RELATED"/>
    <property type="match status" value="1"/>
</dbReference>
<comment type="subcellular location">
    <subcellularLocation>
        <location evidence="7">Cell inner membrane</location>
        <topology evidence="7">Multi-pass membrane protein</topology>
    </subcellularLocation>
    <subcellularLocation>
        <location evidence="1">Cell membrane</location>
        <topology evidence="1">Multi-pass membrane protein</topology>
    </subcellularLocation>
</comment>
<dbReference type="AlphaFoldDB" id="A0A2S5KH15"/>
<accession>A0A2S5KH15</accession>
<feature type="transmembrane region" description="Helical" evidence="7">
    <location>
        <begin position="121"/>
        <end position="139"/>
    </location>
</feature>
<keyword evidence="6 7" id="KW-0472">Membrane</keyword>
<gene>
    <name evidence="9" type="ORF">C4K68_27220</name>
</gene>
<dbReference type="OrthoDB" id="9811198at2"/>
<evidence type="ECO:0000256" key="2">
    <source>
        <dbReference type="ARBA" id="ARBA00009298"/>
    </source>
</evidence>
<protein>
    <recommendedName>
        <fullName evidence="7">Protein MgtC</fullName>
    </recommendedName>
</protein>
<evidence type="ECO:0000313" key="9">
    <source>
        <dbReference type="EMBL" id="PPC74107.1"/>
    </source>
</evidence>
<organism evidence="9 10">
    <name type="scientific">Proteobacteria bacterium 228</name>
    <dbReference type="NCBI Taxonomy" id="2083153"/>
    <lineage>
        <taxon>Bacteria</taxon>
        <taxon>Pseudomonadati</taxon>
        <taxon>Pseudomonadota</taxon>
    </lineage>
</organism>
<reference evidence="9 10" key="1">
    <citation type="submission" date="2018-02" db="EMBL/GenBank/DDBJ databases">
        <title>novel marine gammaproteobacteria from coastal saline agro ecosystem.</title>
        <authorList>
            <person name="Krishnan R."/>
            <person name="Ramesh Kumar N."/>
        </authorList>
    </citation>
    <scope>NUCLEOTIDE SEQUENCE [LARGE SCALE GENOMIC DNA]</scope>
    <source>
        <strain evidence="9 10">228</strain>
    </source>
</reference>
<evidence type="ECO:0000256" key="5">
    <source>
        <dbReference type="ARBA" id="ARBA00022989"/>
    </source>
</evidence>
<dbReference type="PANTHER" id="PTHR33778">
    <property type="entry name" value="PROTEIN MGTC"/>
    <property type="match status" value="1"/>
</dbReference>
<evidence type="ECO:0000256" key="1">
    <source>
        <dbReference type="ARBA" id="ARBA00004651"/>
    </source>
</evidence>
<keyword evidence="4 7" id="KW-0812">Transmembrane</keyword>
<feature type="domain" description="MgtC/SapB/SrpB/YhiD N-terminal" evidence="8">
    <location>
        <begin position="20"/>
        <end position="141"/>
    </location>
</feature>
<evidence type="ECO:0000256" key="3">
    <source>
        <dbReference type="ARBA" id="ARBA00022475"/>
    </source>
</evidence>
<dbReference type="InterPro" id="IPR049177">
    <property type="entry name" value="MgtC_SapB_SrpB_YhiD_N"/>
</dbReference>
<evidence type="ECO:0000256" key="6">
    <source>
        <dbReference type="ARBA" id="ARBA00023136"/>
    </source>
</evidence>
<dbReference type="InterPro" id="IPR003416">
    <property type="entry name" value="MgtC/SapB/SrpB/YhiD_fam"/>
</dbReference>
<keyword evidence="7" id="KW-0997">Cell inner membrane</keyword>
<dbReference type="PRINTS" id="PR01837">
    <property type="entry name" value="MGTCSAPBPROT"/>
</dbReference>
<feature type="transmembrane region" description="Helical" evidence="7">
    <location>
        <begin position="16"/>
        <end position="35"/>
    </location>
</feature>
<evidence type="ECO:0000313" key="10">
    <source>
        <dbReference type="Proteomes" id="UP000238196"/>
    </source>
</evidence>
<name>A0A2S5KH15_9PROT</name>
<dbReference type="EMBL" id="PRLP01000167">
    <property type="protein sequence ID" value="PPC74107.1"/>
    <property type="molecule type" value="Genomic_DNA"/>
</dbReference>
<feature type="transmembrane region" description="Helical" evidence="7">
    <location>
        <begin position="47"/>
        <end position="66"/>
    </location>
</feature>
<keyword evidence="5 7" id="KW-1133">Transmembrane helix</keyword>
<evidence type="ECO:0000256" key="4">
    <source>
        <dbReference type="ARBA" id="ARBA00022692"/>
    </source>
</evidence>
<proteinExistence type="inferred from homology"/>
<sequence>MASIWSTLLDISPLDWTGVLSACLAGGIIGLERQLQGKPAGIRTSMLICLGSYLFVAVSNGLVNGAGDPSRVVGQVITGIGFIGAGVIMNKEGILHGVTSASVIWVLAGIGVTIGLHDHGLGIKLAVLTVIILVGIDGFERRLKSLRKGVHVHSVPQNTDIRDDEQQS</sequence>
<comment type="similarity">
    <text evidence="2 7">Belongs to the MgtC/SapB family.</text>
</comment>
<comment type="caution">
    <text evidence="9">The sequence shown here is derived from an EMBL/GenBank/DDBJ whole genome shotgun (WGS) entry which is preliminary data.</text>
</comment>
<dbReference type="GO" id="GO:0005886">
    <property type="term" value="C:plasma membrane"/>
    <property type="evidence" value="ECO:0007669"/>
    <property type="project" value="UniProtKB-SubCell"/>
</dbReference>
<keyword evidence="3" id="KW-1003">Cell membrane</keyword>
<evidence type="ECO:0000256" key="7">
    <source>
        <dbReference type="RuleBase" id="RU365041"/>
    </source>
</evidence>
<feature type="transmembrane region" description="Helical" evidence="7">
    <location>
        <begin position="72"/>
        <end position="89"/>
    </location>
</feature>
<dbReference type="Proteomes" id="UP000238196">
    <property type="component" value="Unassembled WGS sequence"/>
</dbReference>